<dbReference type="SUPFAM" id="SSF47384">
    <property type="entry name" value="Homodimeric domain of signal transducing histidine kinase"/>
    <property type="match status" value="1"/>
</dbReference>
<comment type="subcellular location">
    <subcellularLocation>
        <location evidence="2">Membrane</location>
    </subcellularLocation>
</comment>
<dbReference type="FunFam" id="3.30.565.10:FF:000006">
    <property type="entry name" value="Sensor histidine kinase WalK"/>
    <property type="match status" value="1"/>
</dbReference>
<dbReference type="CDD" id="cd06225">
    <property type="entry name" value="HAMP"/>
    <property type="match status" value="1"/>
</dbReference>
<dbReference type="InterPro" id="IPR005467">
    <property type="entry name" value="His_kinase_dom"/>
</dbReference>
<keyword evidence="9" id="KW-0902">Two-component regulatory system</keyword>
<dbReference type="Proteomes" id="UP000662873">
    <property type="component" value="Chromosome"/>
</dbReference>
<evidence type="ECO:0000256" key="2">
    <source>
        <dbReference type="ARBA" id="ARBA00004370"/>
    </source>
</evidence>
<keyword evidence="4" id="KW-0597">Phosphoprotein</keyword>
<dbReference type="GO" id="GO:0000155">
    <property type="term" value="F:phosphorelay sensor kinase activity"/>
    <property type="evidence" value="ECO:0007669"/>
    <property type="project" value="InterPro"/>
</dbReference>
<dbReference type="SUPFAM" id="SSF158472">
    <property type="entry name" value="HAMP domain-like"/>
    <property type="match status" value="1"/>
</dbReference>
<dbReference type="SMART" id="SM00304">
    <property type="entry name" value="HAMP"/>
    <property type="match status" value="1"/>
</dbReference>
<keyword evidence="10 12" id="KW-0472">Membrane</keyword>
<evidence type="ECO:0000256" key="1">
    <source>
        <dbReference type="ARBA" id="ARBA00000085"/>
    </source>
</evidence>
<evidence type="ECO:0000256" key="8">
    <source>
        <dbReference type="ARBA" id="ARBA00022989"/>
    </source>
</evidence>
<dbReference type="SMART" id="SM00388">
    <property type="entry name" value="HisKA"/>
    <property type="match status" value="1"/>
</dbReference>
<dbReference type="EMBL" id="AP021858">
    <property type="protein sequence ID" value="BBO22991.1"/>
    <property type="molecule type" value="Genomic_DNA"/>
</dbReference>
<dbReference type="InterPro" id="IPR003594">
    <property type="entry name" value="HATPase_dom"/>
</dbReference>
<feature type="transmembrane region" description="Helical" evidence="12">
    <location>
        <begin position="12"/>
        <end position="32"/>
    </location>
</feature>
<reference evidence="15" key="1">
    <citation type="journal article" name="DNA Res.">
        <title>The physiological potential of anammox bacteria as revealed by their core genome structure.</title>
        <authorList>
            <person name="Okubo T."/>
            <person name="Toyoda A."/>
            <person name="Fukuhara K."/>
            <person name="Uchiyama I."/>
            <person name="Harigaya Y."/>
            <person name="Kuroiwa M."/>
            <person name="Suzuki T."/>
            <person name="Murakami Y."/>
            <person name="Suwa Y."/>
            <person name="Takami H."/>
        </authorList>
    </citation>
    <scope>NUCLEOTIDE SEQUENCE</scope>
    <source>
        <strain evidence="15">317325-2</strain>
    </source>
</reference>
<keyword evidence="8 12" id="KW-1133">Transmembrane helix</keyword>
<dbReference type="InterPro" id="IPR004358">
    <property type="entry name" value="Sig_transdc_His_kin-like_C"/>
</dbReference>
<dbReference type="PANTHER" id="PTHR45436">
    <property type="entry name" value="SENSOR HISTIDINE KINASE YKOH"/>
    <property type="match status" value="1"/>
</dbReference>
<dbReference type="SMART" id="SM00387">
    <property type="entry name" value="HATPase_c"/>
    <property type="match status" value="1"/>
</dbReference>
<dbReference type="GO" id="GO:0005886">
    <property type="term" value="C:plasma membrane"/>
    <property type="evidence" value="ECO:0007669"/>
    <property type="project" value="TreeGrafter"/>
</dbReference>
<dbReference type="Pfam" id="PF02518">
    <property type="entry name" value="HATPase_c"/>
    <property type="match status" value="1"/>
</dbReference>
<dbReference type="PRINTS" id="PR00344">
    <property type="entry name" value="BCTRLSENSOR"/>
</dbReference>
<evidence type="ECO:0000259" key="14">
    <source>
        <dbReference type="PROSITE" id="PS50885"/>
    </source>
</evidence>
<keyword evidence="7" id="KW-0418">Kinase</keyword>
<dbReference type="EC" id="2.7.13.3" evidence="3"/>
<accession>A0A809S8J5</accession>
<dbReference type="InterPro" id="IPR050428">
    <property type="entry name" value="TCS_sensor_his_kinase"/>
</dbReference>
<evidence type="ECO:0000259" key="13">
    <source>
        <dbReference type="PROSITE" id="PS50109"/>
    </source>
</evidence>
<evidence type="ECO:0000256" key="6">
    <source>
        <dbReference type="ARBA" id="ARBA00022692"/>
    </source>
</evidence>
<evidence type="ECO:0000313" key="15">
    <source>
        <dbReference type="EMBL" id="BBO22991.1"/>
    </source>
</evidence>
<dbReference type="Gene3D" id="1.10.287.130">
    <property type="match status" value="1"/>
</dbReference>
<evidence type="ECO:0000256" key="10">
    <source>
        <dbReference type="ARBA" id="ARBA00023136"/>
    </source>
</evidence>
<dbReference type="PROSITE" id="PS50885">
    <property type="entry name" value="HAMP"/>
    <property type="match status" value="1"/>
</dbReference>
<evidence type="ECO:0000313" key="16">
    <source>
        <dbReference type="Proteomes" id="UP000662873"/>
    </source>
</evidence>
<evidence type="ECO:0000256" key="12">
    <source>
        <dbReference type="SAM" id="Phobius"/>
    </source>
</evidence>
<sequence>MKLTLRARLTLLNTLVLGAVMCGFGLALFYSLQSSLLRSVDEGLRERALASVGLRPGPPFGPMGNLPEGRGILQGPGPMGPGRLRQGMPSDPPGPAPNSQEATPSQPPQGEPRLVPPEAGPMPPPFEFEGDRLRFIRRPRLLGLDGFTILDGVRMGPWSATAFSQSLQGQTVSRTISWQNEPVRVYSMPHVVDGRIVGVVQVARELSDIDQLWGGHLRAFLALLPLGLVVVGFGAWFLTSRALRPVGELARAAERIGQHELSERIPVTGDDELGNLANTFNRMLERLETAFSEQKSAFVKLEEQYELQRRFTADASHELRTPLTRIKVSASSALGGTEGESDLKRALEIVDRSADDMDRLIRRLLLLARSDAGQLIQGSQDVDLVDLCAEFQKPAADGEPAVQIDAPEGPLFVFGDLDLLSRAIGNLVENAVRHTPSSGHVTLRLASDSDEVRVTVEDDGEGIPPEALPHVFERFFRVDSARSRSEGGAGLGLAIVKSVAQAHGGSVAIDSELGKGTKVTLRLPHKR</sequence>
<dbReference type="InterPro" id="IPR003660">
    <property type="entry name" value="HAMP_dom"/>
</dbReference>
<dbReference type="Gene3D" id="3.30.565.10">
    <property type="entry name" value="Histidine kinase-like ATPase, C-terminal domain"/>
    <property type="match status" value="1"/>
</dbReference>
<evidence type="ECO:0000256" key="3">
    <source>
        <dbReference type="ARBA" id="ARBA00012438"/>
    </source>
</evidence>
<protein>
    <recommendedName>
        <fullName evidence="3">histidine kinase</fullName>
        <ecNumber evidence="3">2.7.13.3</ecNumber>
    </recommendedName>
</protein>
<evidence type="ECO:0000256" key="11">
    <source>
        <dbReference type="SAM" id="MobiDB-lite"/>
    </source>
</evidence>
<dbReference type="Pfam" id="PF00672">
    <property type="entry name" value="HAMP"/>
    <property type="match status" value="1"/>
</dbReference>
<gene>
    <name evidence="15" type="ORF">NPRO_05860</name>
</gene>
<dbReference type="Gene3D" id="6.10.340.10">
    <property type="match status" value="1"/>
</dbReference>
<evidence type="ECO:0000256" key="7">
    <source>
        <dbReference type="ARBA" id="ARBA00022777"/>
    </source>
</evidence>
<dbReference type="PANTHER" id="PTHR45436:SF5">
    <property type="entry name" value="SENSOR HISTIDINE KINASE TRCS"/>
    <property type="match status" value="1"/>
</dbReference>
<dbReference type="InterPro" id="IPR003661">
    <property type="entry name" value="HisK_dim/P_dom"/>
</dbReference>
<name>A0A809S8J5_9BACT</name>
<dbReference type="CDD" id="cd00082">
    <property type="entry name" value="HisKA"/>
    <property type="match status" value="1"/>
</dbReference>
<keyword evidence="6 12" id="KW-0812">Transmembrane</keyword>
<dbReference type="SUPFAM" id="SSF55874">
    <property type="entry name" value="ATPase domain of HSP90 chaperone/DNA topoisomerase II/histidine kinase"/>
    <property type="match status" value="1"/>
</dbReference>
<proteinExistence type="predicted"/>
<evidence type="ECO:0000256" key="9">
    <source>
        <dbReference type="ARBA" id="ARBA00023012"/>
    </source>
</evidence>
<feature type="domain" description="HAMP" evidence="14">
    <location>
        <begin position="240"/>
        <end position="292"/>
    </location>
</feature>
<feature type="domain" description="Histidine kinase" evidence="13">
    <location>
        <begin position="314"/>
        <end position="527"/>
    </location>
</feature>
<dbReference type="InterPro" id="IPR036097">
    <property type="entry name" value="HisK_dim/P_sf"/>
</dbReference>
<keyword evidence="5" id="KW-0808">Transferase</keyword>
<organism evidence="15 16">
    <name type="scientific">Candidatus Nitrosymbiomonas proteolyticus</name>
    <dbReference type="NCBI Taxonomy" id="2608984"/>
    <lineage>
        <taxon>Bacteria</taxon>
        <taxon>Bacillati</taxon>
        <taxon>Armatimonadota</taxon>
        <taxon>Armatimonadota incertae sedis</taxon>
        <taxon>Candidatus Nitrosymbiomonas</taxon>
    </lineage>
</organism>
<feature type="transmembrane region" description="Helical" evidence="12">
    <location>
        <begin position="219"/>
        <end position="238"/>
    </location>
</feature>
<dbReference type="CDD" id="cd00075">
    <property type="entry name" value="HATPase"/>
    <property type="match status" value="1"/>
</dbReference>
<evidence type="ECO:0000256" key="4">
    <source>
        <dbReference type="ARBA" id="ARBA00022553"/>
    </source>
</evidence>
<dbReference type="PROSITE" id="PS50109">
    <property type="entry name" value="HIS_KIN"/>
    <property type="match status" value="1"/>
</dbReference>
<dbReference type="AlphaFoldDB" id="A0A809S8J5"/>
<evidence type="ECO:0000256" key="5">
    <source>
        <dbReference type="ARBA" id="ARBA00022679"/>
    </source>
</evidence>
<feature type="region of interest" description="Disordered" evidence="11">
    <location>
        <begin position="54"/>
        <end position="127"/>
    </location>
</feature>
<dbReference type="InterPro" id="IPR036890">
    <property type="entry name" value="HATPase_C_sf"/>
</dbReference>
<feature type="compositionally biased region" description="Pro residues" evidence="11">
    <location>
        <begin position="105"/>
        <end position="126"/>
    </location>
</feature>
<dbReference type="KEGG" id="npy:NPRO_05860"/>
<comment type="catalytic activity">
    <reaction evidence="1">
        <text>ATP + protein L-histidine = ADP + protein N-phospho-L-histidine.</text>
        <dbReference type="EC" id="2.7.13.3"/>
    </reaction>
</comment>
<dbReference type="Pfam" id="PF00512">
    <property type="entry name" value="HisKA"/>
    <property type="match status" value="1"/>
</dbReference>